<evidence type="ECO:0000313" key="3">
    <source>
        <dbReference type="EMBL" id="MDT8998715.1"/>
    </source>
</evidence>
<accession>A0ABU3P924</accession>
<keyword evidence="1" id="KW-0472">Membrane</keyword>
<comment type="caution">
    <text evidence="3">The sequence shown here is derived from an EMBL/GenBank/DDBJ whole genome shotgun (WGS) entry which is preliminary data.</text>
</comment>
<sequence length="261" mass="28788">MHDLISSLKPLIALLLLPPTPTWLLLLLGLWLRARRQNIGTGLCVIALLLAWLSCTEGMGQWLWTHALKAPPALQRAEWPSKAAPRTAVLVLGGGIYQRSPAYGAADLKQETLERLRYGIWLARQLDLPVGFTGGRPFKPESDDVSEAVAAARVARQEFGLPLRWTEDQARDTVENARYALPLLRKDGIRDVLLVTSAAHMPRALRAFRQEAGKDLRIIAAPIGWKEAGPTPSIHDWAPSAEGLRAVRYACYELLALGASR</sequence>
<feature type="domain" description="DUF218" evidence="2">
    <location>
        <begin position="88"/>
        <end position="255"/>
    </location>
</feature>
<dbReference type="CDD" id="cd06259">
    <property type="entry name" value="YdcF-like"/>
    <property type="match status" value="1"/>
</dbReference>
<dbReference type="InterPro" id="IPR014729">
    <property type="entry name" value="Rossmann-like_a/b/a_fold"/>
</dbReference>
<dbReference type="EMBL" id="JAVXZY010000002">
    <property type="protein sequence ID" value="MDT8998715.1"/>
    <property type="molecule type" value="Genomic_DNA"/>
</dbReference>
<keyword evidence="1" id="KW-0812">Transmembrane</keyword>
<dbReference type="Proteomes" id="UP001246372">
    <property type="component" value="Unassembled WGS sequence"/>
</dbReference>
<organism evidence="3 4">
    <name type="scientific">Roseateles aquae</name>
    <dbReference type="NCBI Taxonomy" id="3077235"/>
    <lineage>
        <taxon>Bacteria</taxon>
        <taxon>Pseudomonadati</taxon>
        <taxon>Pseudomonadota</taxon>
        <taxon>Betaproteobacteria</taxon>
        <taxon>Burkholderiales</taxon>
        <taxon>Sphaerotilaceae</taxon>
        <taxon>Roseateles</taxon>
    </lineage>
</organism>
<keyword evidence="4" id="KW-1185">Reference proteome</keyword>
<protein>
    <submittedName>
        <fullName evidence="3">YdcF family protein</fullName>
    </submittedName>
</protein>
<evidence type="ECO:0000259" key="2">
    <source>
        <dbReference type="Pfam" id="PF02698"/>
    </source>
</evidence>
<dbReference type="Pfam" id="PF02698">
    <property type="entry name" value="DUF218"/>
    <property type="match status" value="1"/>
</dbReference>
<feature type="transmembrane region" description="Helical" evidence="1">
    <location>
        <begin position="39"/>
        <end position="64"/>
    </location>
</feature>
<proteinExistence type="predicted"/>
<dbReference type="Gene3D" id="3.40.50.620">
    <property type="entry name" value="HUPs"/>
    <property type="match status" value="1"/>
</dbReference>
<dbReference type="PANTHER" id="PTHR30336:SF4">
    <property type="entry name" value="ENVELOPE BIOGENESIS FACTOR ELYC"/>
    <property type="match status" value="1"/>
</dbReference>
<dbReference type="InterPro" id="IPR051599">
    <property type="entry name" value="Cell_Envelope_Assoc"/>
</dbReference>
<dbReference type="RefSeq" id="WP_315649223.1">
    <property type="nucleotide sequence ID" value="NZ_JAVXZY010000002.1"/>
</dbReference>
<dbReference type="InterPro" id="IPR003848">
    <property type="entry name" value="DUF218"/>
</dbReference>
<gene>
    <name evidence="3" type="ORF">RQP53_05470</name>
</gene>
<evidence type="ECO:0000256" key="1">
    <source>
        <dbReference type="SAM" id="Phobius"/>
    </source>
</evidence>
<name>A0ABU3P924_9BURK</name>
<evidence type="ECO:0000313" key="4">
    <source>
        <dbReference type="Proteomes" id="UP001246372"/>
    </source>
</evidence>
<keyword evidence="1" id="KW-1133">Transmembrane helix</keyword>
<dbReference type="PANTHER" id="PTHR30336">
    <property type="entry name" value="INNER MEMBRANE PROTEIN, PROBABLE PERMEASE"/>
    <property type="match status" value="1"/>
</dbReference>
<feature type="transmembrane region" description="Helical" evidence="1">
    <location>
        <begin position="12"/>
        <end position="32"/>
    </location>
</feature>
<reference evidence="3" key="1">
    <citation type="submission" date="2023-09" db="EMBL/GenBank/DDBJ databases">
        <title>Paucibacter sp. APW11 Genome sequencing and assembly.</title>
        <authorList>
            <person name="Kim I."/>
        </authorList>
    </citation>
    <scope>NUCLEOTIDE SEQUENCE</scope>
    <source>
        <strain evidence="3">APW11</strain>
    </source>
</reference>